<accession>A0A8B8CS16</accession>
<dbReference type="InterPro" id="IPR011990">
    <property type="entry name" value="TPR-like_helical_dom_sf"/>
</dbReference>
<keyword evidence="3" id="KW-1185">Reference proteome</keyword>
<feature type="region of interest" description="Disordered" evidence="2">
    <location>
        <begin position="195"/>
        <end position="258"/>
    </location>
</feature>
<feature type="repeat" description="TPR" evidence="1">
    <location>
        <begin position="125"/>
        <end position="158"/>
    </location>
</feature>
<evidence type="ECO:0000313" key="3">
    <source>
        <dbReference type="Proteomes" id="UP000694844"/>
    </source>
</evidence>
<dbReference type="PANTHER" id="PTHR15544:SF0">
    <property type="entry name" value="TETRATRICOPEPTIDE REPEAT PROTEIN 33"/>
    <property type="match status" value="1"/>
</dbReference>
<dbReference type="InterPro" id="IPR019734">
    <property type="entry name" value="TPR_rpt"/>
</dbReference>
<dbReference type="InterPro" id="IPR052658">
    <property type="entry name" value="TPR-containing"/>
</dbReference>
<evidence type="ECO:0000313" key="4">
    <source>
        <dbReference type="RefSeq" id="XP_022318632.1"/>
    </source>
</evidence>
<proteinExistence type="predicted"/>
<gene>
    <name evidence="4" type="primary">LOC111121585</name>
</gene>
<dbReference type="Gene3D" id="1.25.40.10">
    <property type="entry name" value="Tetratricopeptide repeat domain"/>
    <property type="match status" value="1"/>
</dbReference>
<organism evidence="3 4">
    <name type="scientific">Crassostrea virginica</name>
    <name type="common">Eastern oyster</name>
    <dbReference type="NCBI Taxonomy" id="6565"/>
    <lineage>
        <taxon>Eukaryota</taxon>
        <taxon>Metazoa</taxon>
        <taxon>Spiralia</taxon>
        <taxon>Lophotrochozoa</taxon>
        <taxon>Mollusca</taxon>
        <taxon>Bivalvia</taxon>
        <taxon>Autobranchia</taxon>
        <taxon>Pteriomorphia</taxon>
        <taxon>Ostreida</taxon>
        <taxon>Ostreoidea</taxon>
        <taxon>Ostreidae</taxon>
        <taxon>Crassostrea</taxon>
    </lineage>
</organism>
<evidence type="ECO:0000256" key="2">
    <source>
        <dbReference type="SAM" id="MobiDB-lite"/>
    </source>
</evidence>
<dbReference type="RefSeq" id="XP_022318632.1">
    <property type="nucleotide sequence ID" value="XM_022462924.1"/>
</dbReference>
<dbReference type="GeneID" id="111121585"/>
<feature type="repeat" description="TPR" evidence="1">
    <location>
        <begin position="57"/>
        <end position="90"/>
    </location>
</feature>
<dbReference type="Proteomes" id="UP000694844">
    <property type="component" value="Chromosome 2"/>
</dbReference>
<reference evidence="4" key="1">
    <citation type="submission" date="2025-08" db="UniProtKB">
        <authorList>
            <consortium name="RefSeq"/>
        </authorList>
    </citation>
    <scope>IDENTIFICATION</scope>
    <source>
        <tissue evidence="4">Whole sample</tissue>
    </source>
</reference>
<protein>
    <submittedName>
        <fullName evidence="4">Tetratricopeptide repeat protein 33-like</fullName>
    </submittedName>
</protein>
<dbReference type="AlphaFoldDB" id="A0A8B8CS16"/>
<keyword evidence="1" id="KW-0802">TPR repeat</keyword>
<evidence type="ECO:0000256" key="1">
    <source>
        <dbReference type="PROSITE-ProRule" id="PRU00339"/>
    </source>
</evidence>
<dbReference type="OrthoDB" id="2423701at2759"/>
<dbReference type="SUPFAM" id="SSF48452">
    <property type="entry name" value="TPR-like"/>
    <property type="match status" value="1"/>
</dbReference>
<feature type="compositionally biased region" description="Polar residues" evidence="2">
    <location>
        <begin position="243"/>
        <end position="258"/>
    </location>
</feature>
<sequence length="297" mass="33369">MTSFGWKRKLGGNVSKTLSKNFQENSKDSHENLEEVDWLTLAPKKKIICLEDSRAKSERLKQEGSLLAESERYWEAISKWEEAIALTPEDETLHEMRAQSYLLLNEVYPAVQAALKCTEVNPLWWVGHQTLGRAQLGLGDVAMAVKSFSRAIHLYPADEELWKEDLTWARSLLDQHQKLVLEQATENLGCTVTEVQDPPSQLAITSPHSSKEKEDSQISTSPSDPSKGDNCTPCVHTEERVSTHSGATSNWDDSTGNQSITCIKTNKDSSCESRQGRETKCIPVNYVRMRMGDSQQT</sequence>
<dbReference type="KEGG" id="cvn:111121585"/>
<name>A0A8B8CS16_CRAVI</name>
<dbReference type="PANTHER" id="PTHR15544">
    <property type="entry name" value="OSMOSIS RESPONSIVE FACTOR"/>
    <property type="match status" value="1"/>
</dbReference>
<feature type="compositionally biased region" description="Polar residues" evidence="2">
    <location>
        <begin position="195"/>
        <end position="208"/>
    </location>
</feature>
<dbReference type="PROSITE" id="PS50005">
    <property type="entry name" value="TPR"/>
    <property type="match status" value="2"/>
</dbReference>
<dbReference type="SMART" id="SM00028">
    <property type="entry name" value="TPR"/>
    <property type="match status" value="3"/>
</dbReference>